<feature type="transmembrane region" description="Helical" evidence="1">
    <location>
        <begin position="129"/>
        <end position="152"/>
    </location>
</feature>
<dbReference type="CDD" id="cd06259">
    <property type="entry name" value="YdcF-like"/>
    <property type="match status" value="1"/>
</dbReference>
<dbReference type="Gene3D" id="3.40.50.620">
    <property type="entry name" value="HUPs"/>
    <property type="match status" value="1"/>
</dbReference>
<reference evidence="3 4" key="1">
    <citation type="submission" date="2017-09" db="EMBL/GenBank/DDBJ databases">
        <title>Genome sequence of Lactobacillus brevis D7.</title>
        <authorList>
            <person name="Kwon M.-S."/>
            <person name="Lim S.K."/>
            <person name="Choi H.-J."/>
        </authorList>
    </citation>
    <scope>NUCLEOTIDE SEQUENCE [LARGE SCALE GENOMIC DNA]</scope>
    <source>
        <strain evidence="3 4">D7</strain>
    </source>
</reference>
<organism evidence="3 4">
    <name type="scientific">Levilactobacillus brevis</name>
    <name type="common">Lactobacillus brevis</name>
    <dbReference type="NCBI Taxonomy" id="1580"/>
    <lineage>
        <taxon>Bacteria</taxon>
        <taxon>Bacillati</taxon>
        <taxon>Bacillota</taxon>
        <taxon>Bacilli</taxon>
        <taxon>Lactobacillales</taxon>
        <taxon>Lactobacillaceae</taxon>
        <taxon>Levilactobacillus</taxon>
    </lineage>
</organism>
<keyword evidence="1" id="KW-0472">Membrane</keyword>
<name>A0A2A3U035_LEVBR</name>
<dbReference type="Proteomes" id="UP000217918">
    <property type="component" value="Unassembled WGS sequence"/>
</dbReference>
<dbReference type="GO" id="GO:0000270">
    <property type="term" value="P:peptidoglycan metabolic process"/>
    <property type="evidence" value="ECO:0007669"/>
    <property type="project" value="TreeGrafter"/>
</dbReference>
<dbReference type="AlphaFoldDB" id="A0A2A3U035"/>
<keyword evidence="1" id="KW-1133">Transmembrane helix</keyword>
<evidence type="ECO:0000259" key="2">
    <source>
        <dbReference type="Pfam" id="PF02698"/>
    </source>
</evidence>
<dbReference type="Pfam" id="PF02698">
    <property type="entry name" value="DUF218"/>
    <property type="match status" value="1"/>
</dbReference>
<accession>A0A2A3U035</accession>
<keyword evidence="1" id="KW-0812">Transmembrane</keyword>
<dbReference type="EMBL" id="NVYO01000001">
    <property type="protein sequence ID" value="PBQ24411.1"/>
    <property type="molecule type" value="Genomic_DNA"/>
</dbReference>
<dbReference type="InterPro" id="IPR014729">
    <property type="entry name" value="Rossmann-like_a/b/a_fold"/>
</dbReference>
<dbReference type="GO" id="GO:0005886">
    <property type="term" value="C:plasma membrane"/>
    <property type="evidence" value="ECO:0007669"/>
    <property type="project" value="TreeGrafter"/>
</dbReference>
<feature type="domain" description="DUF218" evidence="2">
    <location>
        <begin position="163"/>
        <end position="302"/>
    </location>
</feature>
<dbReference type="PANTHER" id="PTHR30336:SF4">
    <property type="entry name" value="ENVELOPE BIOGENESIS FACTOR ELYC"/>
    <property type="match status" value="1"/>
</dbReference>
<dbReference type="PANTHER" id="PTHR30336">
    <property type="entry name" value="INNER MEMBRANE PROTEIN, PROBABLE PERMEASE"/>
    <property type="match status" value="1"/>
</dbReference>
<proteinExistence type="predicted"/>
<protein>
    <recommendedName>
        <fullName evidence="2">DUF218 domain-containing protein</fullName>
    </recommendedName>
</protein>
<evidence type="ECO:0000256" key="1">
    <source>
        <dbReference type="SAM" id="Phobius"/>
    </source>
</evidence>
<feature type="transmembrane region" description="Helical" evidence="1">
    <location>
        <begin position="94"/>
        <end position="117"/>
    </location>
</feature>
<gene>
    <name evidence="3" type="ORF">CNR29_10470</name>
</gene>
<sequence length="335" mass="37399">MKGGPDMLISASLFLLCLSILLTFWQPRGLTSAVVTCLSGGLLILLDSFSHHAAWQWVAHIGWVLIGVVAFSGLALLLLILLAPQKVLRKRERLTPILLGGIWLWLLLDLGWIIALLRESNFADSFWPWLSFIPIFSIYLGILFGASIIGYLRANVWRARRADTIVILGAGLRHGSQIGRTLANRLDATLKLAHRQSTPTTLIVTGGQGPDEHLTEAEAMTTYLVNHGWPQERIIQESRATSTLTNLLYSQRLWSQLPHQGGRVVIVTNNYHLFRAEHLASQLGLRLGGYPAPTRRGYLPAAWAREFLAIIMLHPRLHRGILVGLITANILWYLL</sequence>
<evidence type="ECO:0000313" key="3">
    <source>
        <dbReference type="EMBL" id="PBQ24411.1"/>
    </source>
</evidence>
<dbReference type="InterPro" id="IPR051599">
    <property type="entry name" value="Cell_Envelope_Assoc"/>
</dbReference>
<comment type="caution">
    <text evidence="3">The sequence shown here is derived from an EMBL/GenBank/DDBJ whole genome shotgun (WGS) entry which is preliminary data.</text>
</comment>
<feature type="transmembrane region" description="Helical" evidence="1">
    <location>
        <begin position="57"/>
        <end position="82"/>
    </location>
</feature>
<feature type="transmembrane region" description="Helical" evidence="1">
    <location>
        <begin position="317"/>
        <end position="334"/>
    </location>
</feature>
<dbReference type="GO" id="GO:0043164">
    <property type="term" value="P:Gram-negative-bacterium-type cell wall biogenesis"/>
    <property type="evidence" value="ECO:0007669"/>
    <property type="project" value="TreeGrafter"/>
</dbReference>
<evidence type="ECO:0000313" key="4">
    <source>
        <dbReference type="Proteomes" id="UP000217918"/>
    </source>
</evidence>
<dbReference type="InterPro" id="IPR003848">
    <property type="entry name" value="DUF218"/>
</dbReference>